<accession>A0A1X0RYA3</accession>
<protein>
    <submittedName>
        <fullName evidence="2">Uncharacterized protein</fullName>
    </submittedName>
</protein>
<sequence length="430" mass="49065">MPPKKKAKLLKKVPEDVKWCLDRSNRLSFREFIENEIIDIMTEQQLRSLQIIAASNGASGGDSSAPDISSDSPAPNEPTSPTNTMLLEVRDYLISDMTNFVNEEDTNDNPWMFKDINISDLFRKYQAATSEILVKHKALPVESYVHELASLTHILFLCKDQHSEIAEKVFSLKTLQQPMAFFERKVINHNLNFPSNHFLTITNTLTDLSLANKTREQAIMVFTVLASQMNYGQKRLLYGIINFQSELWSTYFDPLLSCLISDPDRLIHLRWTNAIPMEKGKNRPDAVISEKQQMSFGNSVGYGEAKTQQGSCSKSLCLDTLRLAIFTKNAIDINKLDGALAFQIHAFNITFYLQQLTAKGIYTFIEIAHFRFPQSLDDLPSLFTMINIKNSLGLQPDIIEERYRRTLMSLDTMIDTAQDSTRRCILRFGH</sequence>
<name>A0A1X0RYA3_RHIZD</name>
<dbReference type="AlphaFoldDB" id="A0A1X0RYA3"/>
<proteinExistence type="predicted"/>
<dbReference type="EMBL" id="KV921369">
    <property type="protein sequence ID" value="ORE16974.1"/>
    <property type="molecule type" value="Genomic_DNA"/>
</dbReference>
<feature type="compositionally biased region" description="Low complexity" evidence="1">
    <location>
        <begin position="57"/>
        <end position="74"/>
    </location>
</feature>
<dbReference type="Proteomes" id="UP000242381">
    <property type="component" value="Unassembled WGS sequence"/>
</dbReference>
<dbReference type="VEuPathDB" id="FungiDB:BCV72DRAFT_266183"/>
<gene>
    <name evidence="2" type="ORF">BCV71DRAFT_270684</name>
</gene>
<reference evidence="2 3" key="1">
    <citation type="journal article" date="2016" name="Proc. Natl. Acad. Sci. U.S.A.">
        <title>Lipid metabolic changes in an early divergent fungus govern the establishment of a mutualistic symbiosis with endobacteria.</title>
        <authorList>
            <person name="Lastovetsky O.A."/>
            <person name="Gaspar M.L."/>
            <person name="Mondo S.J."/>
            <person name="LaButti K.M."/>
            <person name="Sandor L."/>
            <person name="Grigoriev I.V."/>
            <person name="Henry S.A."/>
            <person name="Pawlowska T.E."/>
        </authorList>
    </citation>
    <scope>NUCLEOTIDE SEQUENCE [LARGE SCALE GENOMIC DNA]</scope>
    <source>
        <strain evidence="2 3">ATCC 11559</strain>
    </source>
</reference>
<dbReference type="OMA" id="QIHAFNI"/>
<feature type="region of interest" description="Disordered" evidence="1">
    <location>
        <begin position="57"/>
        <end position="83"/>
    </location>
</feature>
<organism evidence="2 3">
    <name type="scientific">Rhizopus microsporus</name>
    <dbReference type="NCBI Taxonomy" id="58291"/>
    <lineage>
        <taxon>Eukaryota</taxon>
        <taxon>Fungi</taxon>
        <taxon>Fungi incertae sedis</taxon>
        <taxon>Mucoromycota</taxon>
        <taxon>Mucoromycotina</taxon>
        <taxon>Mucoromycetes</taxon>
        <taxon>Mucorales</taxon>
        <taxon>Mucorineae</taxon>
        <taxon>Rhizopodaceae</taxon>
        <taxon>Rhizopus</taxon>
    </lineage>
</organism>
<evidence type="ECO:0000313" key="3">
    <source>
        <dbReference type="Proteomes" id="UP000242381"/>
    </source>
</evidence>
<evidence type="ECO:0000256" key="1">
    <source>
        <dbReference type="SAM" id="MobiDB-lite"/>
    </source>
</evidence>
<evidence type="ECO:0000313" key="2">
    <source>
        <dbReference type="EMBL" id="ORE16974.1"/>
    </source>
</evidence>